<keyword evidence="8" id="KW-1185">Reference proteome</keyword>
<dbReference type="Proteomes" id="UP000092462">
    <property type="component" value="Unassembled WGS sequence"/>
</dbReference>
<dbReference type="GO" id="GO:0005762">
    <property type="term" value="C:mitochondrial large ribosomal subunit"/>
    <property type="evidence" value="ECO:0007669"/>
    <property type="project" value="TreeGrafter"/>
</dbReference>
<reference evidence="7" key="1">
    <citation type="submission" date="2022-08" db="UniProtKB">
        <authorList>
            <consortium name="EnsemblMetazoa"/>
        </authorList>
    </citation>
    <scope>IDENTIFICATION</scope>
    <source>
        <strain evidence="7">Israel</strain>
    </source>
</reference>
<evidence type="ECO:0000256" key="5">
    <source>
        <dbReference type="ARBA" id="ARBA00035506"/>
    </source>
</evidence>
<keyword evidence="2 6" id="KW-0689">Ribosomal protein</keyword>
<evidence type="ECO:0000256" key="1">
    <source>
        <dbReference type="ARBA" id="ARBA00009451"/>
    </source>
</evidence>
<comment type="similarity">
    <text evidence="1 6">Belongs to the universal ribosomal protein uL22 family.</text>
</comment>
<evidence type="ECO:0000256" key="2">
    <source>
        <dbReference type="ARBA" id="ARBA00022980"/>
    </source>
</evidence>
<dbReference type="PANTHER" id="PTHR13501">
    <property type="entry name" value="CHLOROPLAST 50S RIBOSOMAL PROTEIN L22-RELATED"/>
    <property type="match status" value="1"/>
</dbReference>
<dbReference type="InterPro" id="IPR001063">
    <property type="entry name" value="Ribosomal_uL22"/>
</dbReference>
<dbReference type="VEuPathDB" id="VectorBase:PPAPM1_007360"/>
<organism evidence="7 8">
    <name type="scientific">Phlebotomus papatasi</name>
    <name type="common">Sandfly</name>
    <dbReference type="NCBI Taxonomy" id="29031"/>
    <lineage>
        <taxon>Eukaryota</taxon>
        <taxon>Metazoa</taxon>
        <taxon>Ecdysozoa</taxon>
        <taxon>Arthropoda</taxon>
        <taxon>Hexapoda</taxon>
        <taxon>Insecta</taxon>
        <taxon>Pterygota</taxon>
        <taxon>Neoptera</taxon>
        <taxon>Endopterygota</taxon>
        <taxon>Diptera</taxon>
        <taxon>Nematocera</taxon>
        <taxon>Psychodoidea</taxon>
        <taxon>Psychodidae</taxon>
        <taxon>Phlebotomus</taxon>
        <taxon>Phlebotomus</taxon>
    </lineage>
</organism>
<name>A0A1B0DA07_PHLPP</name>
<evidence type="ECO:0000256" key="4">
    <source>
        <dbReference type="ARBA" id="ARBA00035286"/>
    </source>
</evidence>
<accession>A0A1B0DA07</accession>
<dbReference type="Gene3D" id="3.90.470.10">
    <property type="entry name" value="Ribosomal protein L22/L17"/>
    <property type="match status" value="1"/>
</dbReference>
<proteinExistence type="inferred from homology"/>
<dbReference type="EMBL" id="AJVK01028707">
    <property type="status" value="NOT_ANNOTATED_CDS"/>
    <property type="molecule type" value="Genomic_DNA"/>
</dbReference>
<dbReference type="GO" id="GO:0003735">
    <property type="term" value="F:structural constituent of ribosome"/>
    <property type="evidence" value="ECO:0007669"/>
    <property type="project" value="InterPro"/>
</dbReference>
<evidence type="ECO:0000256" key="6">
    <source>
        <dbReference type="RuleBase" id="RU004005"/>
    </source>
</evidence>
<dbReference type="Pfam" id="PF00237">
    <property type="entry name" value="Ribosomal_L22"/>
    <property type="match status" value="1"/>
</dbReference>
<keyword evidence="3 6" id="KW-0687">Ribonucleoprotein</keyword>
<dbReference type="EnsemblMetazoa" id="PPAI004512-RA">
    <property type="protein sequence ID" value="PPAI004512-PA"/>
    <property type="gene ID" value="PPAI004512"/>
</dbReference>
<evidence type="ECO:0000313" key="7">
    <source>
        <dbReference type="EnsemblMetazoa" id="PPAI004512-PA"/>
    </source>
</evidence>
<sequence length="199" mass="23038">MNLVKNLLKIVVNVPQKSQIHSTAALAANSFNYGPRKWEAYNKTIFPPEEGVTRPAYVCHVKKNIRYSPKKMWYVACLVRGMSVDEAVKQLSFVLKKGAKDVKNAILEAQKLAVEQHNVEFQSNLWVAESFVGKAKYFKGIRRHARKRIGEVEYKHCHYFVRLEEGPPPTNYYPADLTPEQQLDKWMDQMRKRRVTGSL</sequence>
<dbReference type="InterPro" id="IPR047867">
    <property type="entry name" value="Ribosomal_uL22_bac/org-type"/>
</dbReference>
<dbReference type="CDD" id="cd00336">
    <property type="entry name" value="Ribosomal_L22"/>
    <property type="match status" value="1"/>
</dbReference>
<protein>
    <recommendedName>
        <fullName evidence="4">Large ribosomal subunit protein uL22m</fullName>
    </recommendedName>
    <alternativeName>
        <fullName evidence="5">39S ribosomal protein L22, mitochondrial</fullName>
    </alternativeName>
</protein>
<dbReference type="AlphaFoldDB" id="A0A1B0DA07"/>
<dbReference type="SUPFAM" id="SSF54843">
    <property type="entry name" value="Ribosomal protein L22"/>
    <property type="match status" value="1"/>
</dbReference>
<dbReference type="InterPro" id="IPR036394">
    <property type="entry name" value="Ribosomal_uL22_sf"/>
</dbReference>
<dbReference type="PANTHER" id="PTHR13501:SF8">
    <property type="entry name" value="LARGE RIBOSOMAL SUBUNIT PROTEIN UL22M"/>
    <property type="match status" value="1"/>
</dbReference>
<evidence type="ECO:0000256" key="3">
    <source>
        <dbReference type="ARBA" id="ARBA00023274"/>
    </source>
</evidence>
<evidence type="ECO:0000313" key="8">
    <source>
        <dbReference type="Proteomes" id="UP000092462"/>
    </source>
</evidence>
<dbReference type="GO" id="GO:0006412">
    <property type="term" value="P:translation"/>
    <property type="evidence" value="ECO:0007669"/>
    <property type="project" value="InterPro"/>
</dbReference>
<dbReference type="VEuPathDB" id="VectorBase:PPAI004512"/>